<evidence type="ECO:0000313" key="1">
    <source>
        <dbReference type="EMBL" id="NIK74618.1"/>
    </source>
</evidence>
<accession>A0A846MSF6</accession>
<evidence type="ECO:0000313" key="2">
    <source>
        <dbReference type="Proteomes" id="UP000537126"/>
    </source>
</evidence>
<comment type="caution">
    <text evidence="1">The sequence shown here is derived from an EMBL/GenBank/DDBJ whole genome shotgun (WGS) entry which is preliminary data.</text>
</comment>
<protein>
    <submittedName>
        <fullName evidence="1">Uncharacterized protein</fullName>
    </submittedName>
</protein>
<dbReference type="AlphaFoldDB" id="A0A846MSF6"/>
<dbReference type="RefSeq" id="WP_166920566.1">
    <property type="nucleotide sequence ID" value="NZ_JAASRN010000004.1"/>
</dbReference>
<dbReference type="Proteomes" id="UP000537126">
    <property type="component" value="Unassembled WGS sequence"/>
</dbReference>
<keyword evidence="2" id="KW-1185">Reference proteome</keyword>
<reference evidence="1 2" key="1">
    <citation type="submission" date="2020-03" db="EMBL/GenBank/DDBJ databases">
        <title>Genomic Encyclopedia of Type Strains, Phase IV (KMG-IV): sequencing the most valuable type-strain genomes for metagenomic binning, comparative biology and taxonomic classification.</title>
        <authorList>
            <person name="Goeker M."/>
        </authorList>
    </citation>
    <scope>NUCLEOTIDE SEQUENCE [LARGE SCALE GENOMIC DNA]</scope>
    <source>
        <strain evidence="1 2">DSM 5718</strain>
    </source>
</reference>
<organism evidence="1 2">
    <name type="scientific">Thermonema lapsum</name>
    <dbReference type="NCBI Taxonomy" id="28195"/>
    <lineage>
        <taxon>Bacteria</taxon>
        <taxon>Pseudomonadati</taxon>
        <taxon>Bacteroidota</taxon>
        <taxon>Cytophagia</taxon>
        <taxon>Cytophagales</taxon>
        <taxon>Thermonemataceae</taxon>
        <taxon>Thermonema</taxon>
    </lineage>
</organism>
<sequence length="51" mass="5610">MSTSSCLIQLKDMKISLSSMFVGNASLVLLANKVYERSDVCAPKEILNKMT</sequence>
<name>A0A846MSF6_9BACT</name>
<gene>
    <name evidence="1" type="ORF">FHS56_002147</name>
</gene>
<proteinExistence type="predicted"/>
<dbReference type="EMBL" id="JAASRN010000004">
    <property type="protein sequence ID" value="NIK74618.1"/>
    <property type="molecule type" value="Genomic_DNA"/>
</dbReference>